<keyword evidence="2" id="KW-1185">Reference proteome</keyword>
<accession>A0ACB9H153</accession>
<reference evidence="2" key="1">
    <citation type="journal article" date="2022" name="Mol. Ecol. Resour.">
        <title>The genomes of chicory, endive, great burdock and yacon provide insights into Asteraceae palaeo-polyploidization history and plant inulin production.</title>
        <authorList>
            <person name="Fan W."/>
            <person name="Wang S."/>
            <person name="Wang H."/>
            <person name="Wang A."/>
            <person name="Jiang F."/>
            <person name="Liu H."/>
            <person name="Zhao H."/>
            <person name="Xu D."/>
            <person name="Zhang Y."/>
        </authorList>
    </citation>
    <scope>NUCLEOTIDE SEQUENCE [LARGE SCALE GENOMIC DNA]</scope>
    <source>
        <strain evidence="2">cv. Punajuju</strain>
    </source>
</reference>
<evidence type="ECO:0000313" key="2">
    <source>
        <dbReference type="Proteomes" id="UP001055811"/>
    </source>
</evidence>
<sequence>MPIQGSSYILGGTGCPRVWSSVKSKCQLVDLAREKFQGFLIELSSINHLLFESLERFYNYYLQTRKESCVFIYCIFDRWIFSLKLICFPQVHSHLPIYVQ</sequence>
<gene>
    <name evidence="1" type="ORF">L2E82_01696</name>
</gene>
<dbReference type="EMBL" id="CM042009">
    <property type="protein sequence ID" value="KAI3788915.1"/>
    <property type="molecule type" value="Genomic_DNA"/>
</dbReference>
<dbReference type="Proteomes" id="UP001055811">
    <property type="component" value="Linkage Group LG01"/>
</dbReference>
<name>A0ACB9H153_CICIN</name>
<organism evidence="1 2">
    <name type="scientific">Cichorium intybus</name>
    <name type="common">Chicory</name>
    <dbReference type="NCBI Taxonomy" id="13427"/>
    <lineage>
        <taxon>Eukaryota</taxon>
        <taxon>Viridiplantae</taxon>
        <taxon>Streptophyta</taxon>
        <taxon>Embryophyta</taxon>
        <taxon>Tracheophyta</taxon>
        <taxon>Spermatophyta</taxon>
        <taxon>Magnoliopsida</taxon>
        <taxon>eudicotyledons</taxon>
        <taxon>Gunneridae</taxon>
        <taxon>Pentapetalae</taxon>
        <taxon>asterids</taxon>
        <taxon>campanulids</taxon>
        <taxon>Asterales</taxon>
        <taxon>Asteraceae</taxon>
        <taxon>Cichorioideae</taxon>
        <taxon>Cichorieae</taxon>
        <taxon>Cichoriinae</taxon>
        <taxon>Cichorium</taxon>
    </lineage>
</organism>
<comment type="caution">
    <text evidence="1">The sequence shown here is derived from an EMBL/GenBank/DDBJ whole genome shotgun (WGS) entry which is preliminary data.</text>
</comment>
<proteinExistence type="predicted"/>
<evidence type="ECO:0000313" key="1">
    <source>
        <dbReference type="EMBL" id="KAI3788915.1"/>
    </source>
</evidence>
<protein>
    <submittedName>
        <fullName evidence="1">Uncharacterized protein</fullName>
    </submittedName>
</protein>
<reference evidence="1 2" key="2">
    <citation type="journal article" date="2022" name="Mol. Ecol. Resour.">
        <title>The genomes of chicory, endive, great burdock and yacon provide insights into Asteraceae paleo-polyploidization history and plant inulin production.</title>
        <authorList>
            <person name="Fan W."/>
            <person name="Wang S."/>
            <person name="Wang H."/>
            <person name="Wang A."/>
            <person name="Jiang F."/>
            <person name="Liu H."/>
            <person name="Zhao H."/>
            <person name="Xu D."/>
            <person name="Zhang Y."/>
        </authorList>
    </citation>
    <scope>NUCLEOTIDE SEQUENCE [LARGE SCALE GENOMIC DNA]</scope>
    <source>
        <strain evidence="2">cv. Punajuju</strain>
        <tissue evidence="1">Leaves</tissue>
    </source>
</reference>